<reference evidence="3 4" key="1">
    <citation type="journal article" date="2009" name="PLoS Genet.">
        <title>The genome of Nectria haematococca: contribution of supernumerary chromosomes to gene expansion.</title>
        <authorList>
            <person name="Coleman J.J."/>
            <person name="Rounsley S.D."/>
            <person name="Rodriguez-Carres M."/>
            <person name="Kuo A."/>
            <person name="Wasmann C.C."/>
            <person name="Grimwood J."/>
            <person name="Schmutz J."/>
            <person name="Taga M."/>
            <person name="White G.J."/>
            <person name="Zhou S."/>
            <person name="Schwartz D.C."/>
            <person name="Freitag M."/>
            <person name="Ma L.J."/>
            <person name="Danchin E.G."/>
            <person name="Henrissat B."/>
            <person name="Coutinho P.M."/>
            <person name="Nelson D.R."/>
            <person name="Straney D."/>
            <person name="Napoli C.A."/>
            <person name="Barker B.M."/>
            <person name="Gribskov M."/>
            <person name="Rep M."/>
            <person name="Kroken S."/>
            <person name="Molnar I."/>
            <person name="Rensing C."/>
            <person name="Kennell J.C."/>
            <person name="Zamora J."/>
            <person name="Farman M.L."/>
            <person name="Selker E.U."/>
            <person name="Salamov A."/>
            <person name="Shapiro H."/>
            <person name="Pangilinan J."/>
            <person name="Lindquist E."/>
            <person name="Lamers C."/>
            <person name="Grigoriev I.V."/>
            <person name="Geiser D.M."/>
            <person name="Covert S.F."/>
            <person name="Temporini E."/>
            <person name="Vanetten H.D."/>
        </authorList>
    </citation>
    <scope>NUCLEOTIDE SEQUENCE [LARGE SCALE GENOMIC DNA]</scope>
    <source>
        <strain evidence="4">ATCC MYA-4622 / CBS 123669 / FGSC 9596 / NRRL 45880 / 77-13-4</strain>
    </source>
</reference>
<accession>C7YHJ9</accession>
<dbReference type="InParanoid" id="C7YHJ9"/>
<feature type="domain" description="SET" evidence="2">
    <location>
        <begin position="27"/>
        <end position="135"/>
    </location>
</feature>
<dbReference type="Proteomes" id="UP000005206">
    <property type="component" value="Chromosome 1"/>
</dbReference>
<proteinExistence type="predicted"/>
<dbReference type="SUPFAM" id="SSF82199">
    <property type="entry name" value="SET domain"/>
    <property type="match status" value="1"/>
</dbReference>
<dbReference type="KEGG" id="nhe:NECHADRAFT_74996"/>
<feature type="compositionally biased region" description="Basic residues" evidence="1">
    <location>
        <begin position="170"/>
        <end position="186"/>
    </location>
</feature>
<dbReference type="InterPro" id="IPR001214">
    <property type="entry name" value="SET_dom"/>
</dbReference>
<protein>
    <recommendedName>
        <fullName evidence="2">SET domain-containing protein</fullName>
    </recommendedName>
</protein>
<keyword evidence="4" id="KW-1185">Reference proteome</keyword>
<evidence type="ECO:0000256" key="1">
    <source>
        <dbReference type="SAM" id="MobiDB-lite"/>
    </source>
</evidence>
<name>C7YHJ9_FUSV7</name>
<dbReference type="Gene3D" id="2.170.270.10">
    <property type="entry name" value="SET domain"/>
    <property type="match status" value="1"/>
</dbReference>
<dbReference type="OrthoDB" id="265717at2759"/>
<dbReference type="PROSITE" id="PS50280">
    <property type="entry name" value="SET"/>
    <property type="match status" value="1"/>
</dbReference>
<evidence type="ECO:0000313" key="3">
    <source>
        <dbReference type="EMBL" id="EEU48654.1"/>
    </source>
</evidence>
<dbReference type="AlphaFoldDB" id="C7YHJ9"/>
<dbReference type="GeneID" id="9674509"/>
<dbReference type="HOGENOM" id="CLU_1261820_0_0_1"/>
<dbReference type="InterPro" id="IPR046341">
    <property type="entry name" value="SET_dom_sf"/>
</dbReference>
<dbReference type="EMBL" id="GG698896">
    <property type="protein sequence ID" value="EEU48654.1"/>
    <property type="molecule type" value="Genomic_DNA"/>
</dbReference>
<organism evidence="3 4">
    <name type="scientific">Fusarium vanettenii (strain ATCC MYA-4622 / CBS 123669 / FGSC 9596 / NRRL 45880 / 77-13-4)</name>
    <name type="common">Fusarium solani subsp. pisi</name>
    <dbReference type="NCBI Taxonomy" id="660122"/>
    <lineage>
        <taxon>Eukaryota</taxon>
        <taxon>Fungi</taxon>
        <taxon>Dikarya</taxon>
        <taxon>Ascomycota</taxon>
        <taxon>Pezizomycotina</taxon>
        <taxon>Sordariomycetes</taxon>
        <taxon>Hypocreomycetidae</taxon>
        <taxon>Hypocreales</taxon>
        <taxon>Nectriaceae</taxon>
        <taxon>Fusarium</taxon>
        <taxon>Fusarium solani species complex</taxon>
        <taxon>Fusarium vanettenii</taxon>
    </lineage>
</organism>
<evidence type="ECO:0000313" key="4">
    <source>
        <dbReference type="Proteomes" id="UP000005206"/>
    </source>
</evidence>
<dbReference type="VEuPathDB" id="FungiDB:NECHADRAFT_74996"/>
<feature type="region of interest" description="Disordered" evidence="1">
    <location>
        <begin position="145"/>
        <end position="219"/>
    </location>
</feature>
<dbReference type="RefSeq" id="XP_003054367.1">
    <property type="nucleotide sequence ID" value="XM_003054321.1"/>
</dbReference>
<sequence>MAADRQIIHETPLFSCDKPRRLWGAHQSIALAWTTLNGQTRDELQAAFAGLLGLSTRAGLSKTQRQQLEGFVKEYASADMGGRRVHIHRIASHINHACGRCANAKASIDSADPNSISVTLLRPVSAGEQILIKYKKPNAHCFNNPKRLPHKNSSNPQLTSNNLLNTGMPHKVKARMPHKTKARMPHKSNNNPGRGASASDREPAVGGPVGLGEVANWGL</sequence>
<feature type="compositionally biased region" description="Polar residues" evidence="1">
    <location>
        <begin position="151"/>
        <end position="165"/>
    </location>
</feature>
<evidence type="ECO:0000259" key="2">
    <source>
        <dbReference type="PROSITE" id="PS50280"/>
    </source>
</evidence>
<gene>
    <name evidence="3" type="ORF">NECHADRAFT_74996</name>
</gene>
<dbReference type="eggNOG" id="ENOG502TE6H">
    <property type="taxonomic scope" value="Eukaryota"/>
</dbReference>